<evidence type="ECO:0000313" key="6">
    <source>
        <dbReference type="Proteomes" id="UP000030003"/>
    </source>
</evidence>
<dbReference type="Gene3D" id="3.30.70.270">
    <property type="match status" value="1"/>
</dbReference>
<keyword evidence="3" id="KW-0472">Membrane</keyword>
<dbReference type="Pfam" id="PF07495">
    <property type="entry name" value="Y_Y_Y"/>
    <property type="match status" value="1"/>
</dbReference>
<feature type="transmembrane region" description="Helical" evidence="3">
    <location>
        <begin position="591"/>
        <end position="609"/>
    </location>
</feature>
<dbReference type="Gene3D" id="2.130.10.10">
    <property type="entry name" value="YVTN repeat-like/Quinoprotein amine dehydrogenase"/>
    <property type="match status" value="2"/>
</dbReference>
<dbReference type="Gene3D" id="2.60.40.10">
    <property type="entry name" value="Immunoglobulins"/>
    <property type="match status" value="1"/>
</dbReference>
<evidence type="ECO:0000313" key="5">
    <source>
        <dbReference type="EMBL" id="KGO97951.1"/>
    </source>
</evidence>
<gene>
    <name evidence="5" type="ORF">N791_06375</name>
</gene>
<dbReference type="InterPro" id="IPR000160">
    <property type="entry name" value="GGDEF_dom"/>
</dbReference>
<dbReference type="InterPro" id="IPR043128">
    <property type="entry name" value="Rev_trsase/Diguanyl_cyclase"/>
</dbReference>
<evidence type="ECO:0000256" key="2">
    <source>
        <dbReference type="ARBA" id="ARBA00034247"/>
    </source>
</evidence>
<organism evidence="5 6">
    <name type="scientific">Lysobacter defluvii IMMIB APB-9 = DSM 18482</name>
    <dbReference type="NCBI Taxonomy" id="1385515"/>
    <lineage>
        <taxon>Bacteria</taxon>
        <taxon>Pseudomonadati</taxon>
        <taxon>Pseudomonadota</taxon>
        <taxon>Gammaproteobacteria</taxon>
        <taxon>Lysobacterales</taxon>
        <taxon>Lysobacteraceae</taxon>
        <taxon>Novilysobacter</taxon>
    </lineage>
</organism>
<protein>
    <recommendedName>
        <fullName evidence="1">diguanylate cyclase</fullName>
        <ecNumber evidence="1">2.7.7.65</ecNumber>
    </recommendedName>
</protein>
<dbReference type="eggNOG" id="COG3706">
    <property type="taxonomic scope" value="Bacteria"/>
</dbReference>
<dbReference type="GO" id="GO:0052621">
    <property type="term" value="F:diguanylate cyclase activity"/>
    <property type="evidence" value="ECO:0007669"/>
    <property type="project" value="UniProtKB-EC"/>
</dbReference>
<dbReference type="CDD" id="cd01949">
    <property type="entry name" value="GGDEF"/>
    <property type="match status" value="1"/>
</dbReference>
<dbReference type="AlphaFoldDB" id="A0A0A0MA27"/>
<dbReference type="SUPFAM" id="SSF55073">
    <property type="entry name" value="Nucleotide cyclase"/>
    <property type="match status" value="1"/>
</dbReference>
<dbReference type="Proteomes" id="UP000030003">
    <property type="component" value="Unassembled WGS sequence"/>
</dbReference>
<dbReference type="PROSITE" id="PS50887">
    <property type="entry name" value="GGDEF"/>
    <property type="match status" value="1"/>
</dbReference>
<dbReference type="Pfam" id="PF00990">
    <property type="entry name" value="GGDEF"/>
    <property type="match status" value="1"/>
</dbReference>
<dbReference type="GO" id="GO:0016301">
    <property type="term" value="F:kinase activity"/>
    <property type="evidence" value="ECO:0007669"/>
    <property type="project" value="UniProtKB-KW"/>
</dbReference>
<dbReference type="InterPro" id="IPR029787">
    <property type="entry name" value="Nucleotide_cyclase"/>
</dbReference>
<evidence type="ECO:0000259" key="4">
    <source>
        <dbReference type="PROSITE" id="PS50887"/>
    </source>
</evidence>
<dbReference type="OrthoDB" id="176203at2"/>
<reference evidence="5 6" key="1">
    <citation type="submission" date="2013-08" db="EMBL/GenBank/DDBJ databases">
        <title>Genomic analysis of Lysobacter defluvii.</title>
        <authorList>
            <person name="Wang Q."/>
            <person name="Wang G."/>
        </authorList>
    </citation>
    <scope>NUCLEOTIDE SEQUENCE [LARGE SCALE GENOMIC DNA]</scope>
    <source>
        <strain evidence="5 6">IMMIB APB-9</strain>
    </source>
</reference>
<dbReference type="RefSeq" id="WP_052106872.1">
    <property type="nucleotide sequence ID" value="NZ_AVBH01000161.1"/>
</dbReference>
<feature type="domain" description="GGDEF" evidence="4">
    <location>
        <begin position="682"/>
        <end position="822"/>
    </location>
</feature>
<dbReference type="NCBIfam" id="TIGR00254">
    <property type="entry name" value="GGDEF"/>
    <property type="match status" value="1"/>
</dbReference>
<dbReference type="SUPFAM" id="SSF63829">
    <property type="entry name" value="Calcium-dependent phosphotriesterase"/>
    <property type="match status" value="2"/>
</dbReference>
<dbReference type="EMBL" id="AVBH01000161">
    <property type="protein sequence ID" value="KGO97951.1"/>
    <property type="molecule type" value="Genomic_DNA"/>
</dbReference>
<dbReference type="EC" id="2.7.7.65" evidence="1"/>
<sequence length="862" mass="94004">LRPLPGSADASAVFEADDGTLWVGNLEGVRLWDGRGWTATRWPGTDEPEVVYGLLDVDGEIWAATARGIHVHGRSGWRPFPGAAGDDALPLHFLYRDGDGNVWGGGDLGLVRVRPDRSVEVVPATRGNGLFNLFNAFEDREGNLWLGSLSNGLSRIWNGWTRRYSTQEGLPDATVWTLVPDPDARAVWVGTNNGLARLVPGGHFMRPEVGELGRTSAIRTLFAEPGRLWIGLRSGLALYEPGRGRPAATPEWARRIRVPVIGFARDPDGSLWISTLGGMLRWDGTSLEEFDASRGIAGAVAEFRITAEGRRLALTRTTLLEFDGERFVPAPEAGDLPREAKLGGITQLEDGRLVLAGVGALVLLRHGDRWVQLDESTGLFPGSPFQILEGGGHLWVSSMHGVYRLALADLDAFAGGSASRVEPQMLLNERGMPNGGQQGLCCNGSGPSDGFLDGHTLWLPTRDGVVALDTADIVRNPVPPAVHVTGLRAGGRTHQPGADAPITLAADQRDLALGFSVLGYQDPRSNLARYRLVGYDQQWQSAGPMEREVRYTNLPPGEYVFEVVGSNNADVWGSGAARLRFAIEPHFHETAAFPLLLGALVLLLVYAGYRYQRYRFRVRQAQLEALVGERTAELAETNHQLEQASLTDPLTGLRNRRYLARQIPADLDYYDRQLTANPGAAEVIVFALLDIDHFKQVNDLHGHAAGDRVLEEVALRLENMIRSGDYVVRWGGEEFLLVFRPMPAGQVPRLGERLRTAVSPAPFDLGDGRSMGLTASVGLSEYPMFRRAGGEPLGWEGMVELADQALYQVKRHGRDGWAMFRPTASTRTETLLSDLQHGPDALLQAGELELAGSAIMLSLSRG</sequence>
<keyword evidence="3" id="KW-0812">Transmembrane</keyword>
<dbReference type="InterPro" id="IPR015943">
    <property type="entry name" value="WD40/YVTN_repeat-like_dom_sf"/>
</dbReference>
<proteinExistence type="predicted"/>
<comment type="caution">
    <text evidence="5">The sequence shown here is derived from an EMBL/GenBank/DDBJ whole genome shotgun (WGS) entry which is preliminary data.</text>
</comment>
<comment type="catalytic activity">
    <reaction evidence="2">
        <text>2 GTP = 3',3'-c-di-GMP + 2 diphosphate</text>
        <dbReference type="Rhea" id="RHEA:24898"/>
        <dbReference type="ChEBI" id="CHEBI:33019"/>
        <dbReference type="ChEBI" id="CHEBI:37565"/>
        <dbReference type="ChEBI" id="CHEBI:58805"/>
        <dbReference type="EC" id="2.7.7.65"/>
    </reaction>
</comment>
<evidence type="ECO:0000256" key="3">
    <source>
        <dbReference type="SAM" id="Phobius"/>
    </source>
</evidence>
<dbReference type="InterPro" id="IPR011123">
    <property type="entry name" value="Y_Y_Y"/>
</dbReference>
<evidence type="ECO:0000256" key="1">
    <source>
        <dbReference type="ARBA" id="ARBA00012528"/>
    </source>
</evidence>
<keyword evidence="6" id="KW-1185">Reference proteome</keyword>
<keyword evidence="5" id="KW-0808">Transferase</keyword>
<accession>A0A0A0MA27</accession>
<keyword evidence="3" id="KW-1133">Transmembrane helix</keyword>
<dbReference type="PANTHER" id="PTHR45138">
    <property type="entry name" value="REGULATORY COMPONENTS OF SENSORY TRANSDUCTION SYSTEM"/>
    <property type="match status" value="1"/>
</dbReference>
<dbReference type="PANTHER" id="PTHR45138:SF9">
    <property type="entry name" value="DIGUANYLATE CYCLASE DGCM-RELATED"/>
    <property type="match status" value="1"/>
</dbReference>
<dbReference type="STRING" id="1385515.GCA_000423325_00823"/>
<dbReference type="InterPro" id="IPR013783">
    <property type="entry name" value="Ig-like_fold"/>
</dbReference>
<feature type="non-terminal residue" evidence="5">
    <location>
        <position position="1"/>
    </location>
</feature>
<dbReference type="SMART" id="SM00267">
    <property type="entry name" value="GGDEF"/>
    <property type="match status" value="1"/>
</dbReference>
<name>A0A0A0MA27_9GAMM</name>
<dbReference type="InterPro" id="IPR050469">
    <property type="entry name" value="Diguanylate_Cyclase"/>
</dbReference>
<keyword evidence="5" id="KW-0418">Kinase</keyword>
<dbReference type="eggNOG" id="COG3292">
    <property type="taxonomic scope" value="Bacteria"/>
</dbReference>